<evidence type="ECO:0000313" key="2">
    <source>
        <dbReference type="EMBL" id="KKB78743.1"/>
    </source>
</evidence>
<dbReference type="AlphaFoldDB" id="A0A0F5L8R0"/>
<dbReference type="RefSeq" id="WP_046142820.1">
    <property type="nucleotide sequence ID" value="NZ_LAJG01000021.1"/>
</dbReference>
<keyword evidence="3" id="KW-1185">Reference proteome</keyword>
<evidence type="ECO:0000256" key="1">
    <source>
        <dbReference type="SAM" id="SignalP"/>
    </source>
</evidence>
<protein>
    <submittedName>
        <fullName evidence="2">Uncharacterized protein</fullName>
    </submittedName>
</protein>
<accession>A0A0F5L8R0</accession>
<dbReference type="Proteomes" id="UP000033514">
    <property type="component" value="Unassembled WGS sequence"/>
</dbReference>
<feature type="signal peptide" evidence="1">
    <location>
        <begin position="1"/>
        <end position="22"/>
    </location>
</feature>
<dbReference type="PATRIC" id="fig|361041.3.peg.1261"/>
<keyword evidence="1" id="KW-0732">Signal</keyword>
<evidence type="ECO:0000313" key="3">
    <source>
        <dbReference type="Proteomes" id="UP000033514"/>
    </source>
</evidence>
<dbReference type="EMBL" id="LAJG01000021">
    <property type="protein sequence ID" value="KKB78743.1"/>
    <property type="molecule type" value="Genomic_DNA"/>
</dbReference>
<reference evidence="2 3" key="1">
    <citation type="submission" date="2015-03" db="EMBL/GenBank/DDBJ databases">
        <authorList>
            <person name="Hassan Y.I."/>
            <person name="Lepp D."/>
            <person name="Zhou T."/>
        </authorList>
    </citation>
    <scope>NUCLEOTIDE SEQUENCE [LARGE SCALE GENOMIC DNA]</scope>
    <source>
        <strain evidence="2 3">GH2-10</strain>
    </source>
</reference>
<organism evidence="2 3">
    <name type="scientific">Devosia soli</name>
    <dbReference type="NCBI Taxonomy" id="361041"/>
    <lineage>
        <taxon>Bacteria</taxon>
        <taxon>Pseudomonadati</taxon>
        <taxon>Pseudomonadota</taxon>
        <taxon>Alphaproteobacteria</taxon>
        <taxon>Hyphomicrobiales</taxon>
        <taxon>Devosiaceae</taxon>
        <taxon>Devosia</taxon>
    </lineage>
</organism>
<sequence length="102" mass="10779">MRTIKTFALAALLATSAGAVMASPFDANASIQALDNARYATVLTVNPAEARSLAIDVDTASLQQKIKNNPALARTVQDQGFQIDQIVGLDARNSTDVTLYAL</sequence>
<dbReference type="OrthoDB" id="7951044at2"/>
<comment type="caution">
    <text evidence="2">The sequence shown here is derived from an EMBL/GenBank/DDBJ whole genome shotgun (WGS) entry which is preliminary data.</text>
</comment>
<feature type="chain" id="PRO_5002492177" evidence="1">
    <location>
        <begin position="23"/>
        <end position="102"/>
    </location>
</feature>
<proteinExistence type="predicted"/>
<gene>
    <name evidence="2" type="ORF">VW35_09535</name>
</gene>
<name>A0A0F5L8R0_9HYPH</name>